<evidence type="ECO:0000313" key="3">
    <source>
        <dbReference type="Proteomes" id="UP000236291"/>
    </source>
</evidence>
<reference evidence="2 3" key="1">
    <citation type="journal article" date="2014" name="Am. J. Bot.">
        <title>Genome assembly and annotation for red clover (Trifolium pratense; Fabaceae).</title>
        <authorList>
            <person name="Istvanek J."/>
            <person name="Jaros M."/>
            <person name="Krenek A."/>
            <person name="Repkova J."/>
        </authorList>
    </citation>
    <scope>NUCLEOTIDE SEQUENCE [LARGE SCALE GENOMIC DNA]</scope>
    <source>
        <strain evidence="3">cv. Tatra</strain>
        <tissue evidence="2">Young leaves</tissue>
    </source>
</reference>
<sequence>METNILQWVGDGGKNSSAGTSGRGMRKLPLHIRPIDIP</sequence>
<accession>A0A2K3JTF8</accession>
<organism evidence="2 3">
    <name type="scientific">Trifolium pratense</name>
    <name type="common">Red clover</name>
    <dbReference type="NCBI Taxonomy" id="57577"/>
    <lineage>
        <taxon>Eukaryota</taxon>
        <taxon>Viridiplantae</taxon>
        <taxon>Streptophyta</taxon>
        <taxon>Embryophyta</taxon>
        <taxon>Tracheophyta</taxon>
        <taxon>Spermatophyta</taxon>
        <taxon>Magnoliopsida</taxon>
        <taxon>eudicotyledons</taxon>
        <taxon>Gunneridae</taxon>
        <taxon>Pentapetalae</taxon>
        <taxon>rosids</taxon>
        <taxon>fabids</taxon>
        <taxon>Fabales</taxon>
        <taxon>Fabaceae</taxon>
        <taxon>Papilionoideae</taxon>
        <taxon>50 kb inversion clade</taxon>
        <taxon>NPAAA clade</taxon>
        <taxon>Hologalegina</taxon>
        <taxon>IRL clade</taxon>
        <taxon>Trifolieae</taxon>
        <taxon>Trifolium</taxon>
    </lineage>
</organism>
<reference evidence="2 3" key="2">
    <citation type="journal article" date="2017" name="Front. Plant Sci.">
        <title>Gene Classification and Mining of Molecular Markers Useful in Red Clover (Trifolium pratense) Breeding.</title>
        <authorList>
            <person name="Istvanek J."/>
            <person name="Dluhosova J."/>
            <person name="Dluhos P."/>
            <person name="Patkova L."/>
            <person name="Nedelnik J."/>
            <person name="Repkova J."/>
        </authorList>
    </citation>
    <scope>NUCLEOTIDE SEQUENCE [LARGE SCALE GENOMIC DNA]</scope>
    <source>
        <strain evidence="3">cv. Tatra</strain>
        <tissue evidence="2">Young leaves</tissue>
    </source>
</reference>
<dbReference type="AlphaFoldDB" id="A0A2K3JTF8"/>
<name>A0A2K3JTF8_TRIPR</name>
<evidence type="ECO:0000313" key="2">
    <source>
        <dbReference type="EMBL" id="PNX57323.1"/>
    </source>
</evidence>
<feature type="non-terminal residue" evidence="2">
    <location>
        <position position="38"/>
    </location>
</feature>
<protein>
    <submittedName>
        <fullName evidence="2">Uncharacterized protein</fullName>
    </submittedName>
</protein>
<dbReference type="EMBL" id="ASHM01076350">
    <property type="protein sequence ID" value="PNX57323.1"/>
    <property type="molecule type" value="Genomic_DNA"/>
</dbReference>
<feature type="region of interest" description="Disordered" evidence="1">
    <location>
        <begin position="1"/>
        <end position="27"/>
    </location>
</feature>
<gene>
    <name evidence="2" type="ORF">L195_g050342</name>
</gene>
<comment type="caution">
    <text evidence="2">The sequence shown here is derived from an EMBL/GenBank/DDBJ whole genome shotgun (WGS) entry which is preliminary data.</text>
</comment>
<evidence type="ECO:0000256" key="1">
    <source>
        <dbReference type="SAM" id="MobiDB-lite"/>
    </source>
</evidence>
<dbReference type="Proteomes" id="UP000236291">
    <property type="component" value="Unassembled WGS sequence"/>
</dbReference>
<proteinExistence type="predicted"/>